<comment type="subcellular location">
    <subcellularLocation>
        <location evidence="1">Cell membrane</location>
        <topology evidence="1">Multi-pass membrane protein</topology>
    </subcellularLocation>
</comment>
<proteinExistence type="predicted"/>
<keyword evidence="3 6" id="KW-0812">Transmembrane</keyword>
<feature type="transmembrane region" description="Helical" evidence="6">
    <location>
        <begin position="270"/>
        <end position="290"/>
    </location>
</feature>
<dbReference type="PANTHER" id="PTHR30250">
    <property type="entry name" value="PST FAMILY PREDICTED COLANIC ACID TRANSPORTER"/>
    <property type="match status" value="1"/>
</dbReference>
<evidence type="ECO:0000256" key="4">
    <source>
        <dbReference type="ARBA" id="ARBA00022989"/>
    </source>
</evidence>
<accession>A0A2G9YTC2</accession>
<organism evidence="7 8">
    <name type="scientific">Candidatus Nealsonbacteria bacterium CG23_combo_of_CG06-09_8_20_14_all_40_13</name>
    <dbReference type="NCBI Taxonomy" id="1974724"/>
    <lineage>
        <taxon>Bacteria</taxon>
        <taxon>Candidatus Nealsoniibacteriota</taxon>
    </lineage>
</organism>
<feature type="transmembrane region" description="Helical" evidence="6">
    <location>
        <begin position="297"/>
        <end position="320"/>
    </location>
</feature>
<gene>
    <name evidence="7" type="ORF">COX39_01010</name>
</gene>
<dbReference type="Proteomes" id="UP000231567">
    <property type="component" value="Unassembled WGS sequence"/>
</dbReference>
<feature type="transmembrane region" description="Helical" evidence="6">
    <location>
        <begin position="394"/>
        <end position="415"/>
    </location>
</feature>
<feature type="transmembrane region" description="Helical" evidence="6">
    <location>
        <begin position="20"/>
        <end position="39"/>
    </location>
</feature>
<evidence type="ECO:0000256" key="5">
    <source>
        <dbReference type="ARBA" id="ARBA00023136"/>
    </source>
</evidence>
<evidence type="ECO:0008006" key="9">
    <source>
        <dbReference type="Google" id="ProtNLM"/>
    </source>
</evidence>
<evidence type="ECO:0000256" key="2">
    <source>
        <dbReference type="ARBA" id="ARBA00022475"/>
    </source>
</evidence>
<keyword evidence="4 6" id="KW-1133">Transmembrane helix</keyword>
<keyword evidence="2" id="KW-1003">Cell membrane</keyword>
<feature type="transmembrane region" description="Helical" evidence="6">
    <location>
        <begin position="129"/>
        <end position="149"/>
    </location>
</feature>
<evidence type="ECO:0000256" key="1">
    <source>
        <dbReference type="ARBA" id="ARBA00004651"/>
    </source>
</evidence>
<sequence>MIKKMLKRIFASHFLRSSSIFFIGAIVGSIFNYLFAMSMGRMMGPTNYGVLVALFSLMALITIPTGVVATVAIRFTAAFKTRNEIGKIQSLFYLLSKNIFYIALAVAVILAAAAGPINKFLNIPSRLPTILLGVAIIFMFLIAVTRGILQGLQKFTQLSLNISIDPFIKLLLGLTLVYFGLNVNGALLALIVAVAAAYYLSFVALKNMSFNFRREQAQIDTAAIKSYFKDVFWAFLILTLFVNIDIILVKHFLSAEQAGYYGALSTMGKIVMFISLPITGVMFPMVTGLYEKGEKHWRLLFGSLGLIMILGLAVIAFYFAFPQFAVKALFGSQYLSVARFLPLFGLAILLYSLSYAFVNYFLSIKKRLFLWPLTLIALLEPVLIWLYHDSFLTIIKILILVFGLTLAALVMLYILSKKPQLSQLLSKS</sequence>
<dbReference type="EMBL" id="PCRM01000017">
    <property type="protein sequence ID" value="PIP21771.1"/>
    <property type="molecule type" value="Genomic_DNA"/>
</dbReference>
<feature type="transmembrane region" description="Helical" evidence="6">
    <location>
        <begin position="187"/>
        <end position="205"/>
    </location>
</feature>
<dbReference type="AlphaFoldDB" id="A0A2G9YTC2"/>
<protein>
    <recommendedName>
        <fullName evidence="9">Polysaccharide biosynthesis protein C-terminal domain-containing protein</fullName>
    </recommendedName>
</protein>
<dbReference type="GO" id="GO:0005886">
    <property type="term" value="C:plasma membrane"/>
    <property type="evidence" value="ECO:0007669"/>
    <property type="project" value="UniProtKB-SubCell"/>
</dbReference>
<evidence type="ECO:0000313" key="7">
    <source>
        <dbReference type="EMBL" id="PIP21771.1"/>
    </source>
</evidence>
<feature type="transmembrane region" description="Helical" evidence="6">
    <location>
        <begin position="161"/>
        <end position="181"/>
    </location>
</feature>
<feature type="transmembrane region" description="Helical" evidence="6">
    <location>
        <begin position="51"/>
        <end position="77"/>
    </location>
</feature>
<name>A0A2G9YTC2_9BACT</name>
<evidence type="ECO:0000256" key="6">
    <source>
        <dbReference type="SAM" id="Phobius"/>
    </source>
</evidence>
<dbReference type="PANTHER" id="PTHR30250:SF28">
    <property type="entry name" value="POLYSACCHARIDE BIOSYNTHESIS PROTEIN"/>
    <property type="match status" value="1"/>
</dbReference>
<feature type="transmembrane region" description="Helical" evidence="6">
    <location>
        <begin position="340"/>
        <end position="362"/>
    </location>
</feature>
<reference evidence="7 8" key="1">
    <citation type="submission" date="2017-09" db="EMBL/GenBank/DDBJ databases">
        <title>Depth-based differentiation of microbial function through sediment-hosted aquifers and enrichment of novel symbionts in the deep terrestrial subsurface.</title>
        <authorList>
            <person name="Probst A.J."/>
            <person name="Ladd B."/>
            <person name="Jarett J.K."/>
            <person name="Geller-Mcgrath D.E."/>
            <person name="Sieber C.M."/>
            <person name="Emerson J.B."/>
            <person name="Anantharaman K."/>
            <person name="Thomas B.C."/>
            <person name="Malmstrom R."/>
            <person name="Stieglmeier M."/>
            <person name="Klingl A."/>
            <person name="Woyke T."/>
            <person name="Ryan C.M."/>
            <person name="Banfield J.F."/>
        </authorList>
    </citation>
    <scope>NUCLEOTIDE SEQUENCE [LARGE SCALE GENOMIC DNA]</scope>
    <source>
        <strain evidence="7">CG23_combo_of_CG06-09_8_20_14_all_40_13</strain>
    </source>
</reference>
<evidence type="ECO:0000313" key="8">
    <source>
        <dbReference type="Proteomes" id="UP000231567"/>
    </source>
</evidence>
<dbReference type="InterPro" id="IPR050833">
    <property type="entry name" value="Poly_Biosynth_Transport"/>
</dbReference>
<feature type="transmembrane region" description="Helical" evidence="6">
    <location>
        <begin position="98"/>
        <end position="117"/>
    </location>
</feature>
<keyword evidence="5 6" id="KW-0472">Membrane</keyword>
<feature type="transmembrane region" description="Helical" evidence="6">
    <location>
        <begin position="369"/>
        <end position="388"/>
    </location>
</feature>
<dbReference type="Pfam" id="PF13440">
    <property type="entry name" value="Polysacc_synt_3"/>
    <property type="match status" value="1"/>
</dbReference>
<comment type="caution">
    <text evidence="7">The sequence shown here is derived from an EMBL/GenBank/DDBJ whole genome shotgun (WGS) entry which is preliminary data.</text>
</comment>
<feature type="transmembrane region" description="Helical" evidence="6">
    <location>
        <begin position="231"/>
        <end position="250"/>
    </location>
</feature>
<evidence type="ECO:0000256" key="3">
    <source>
        <dbReference type="ARBA" id="ARBA00022692"/>
    </source>
</evidence>